<reference evidence="1" key="1">
    <citation type="submission" date="2024-12" db="EMBL/GenBank/DDBJ databases">
        <title>Comparative genomics and development of molecular markers within Purpureocillium lilacinum and among Purpureocillium species.</title>
        <authorList>
            <person name="Yeh Z.-Y."/>
            <person name="Ni N.-T."/>
            <person name="Lo P.-H."/>
            <person name="Mushyakhwo K."/>
            <person name="Lin C.-F."/>
            <person name="Nai Y.-S."/>
        </authorList>
    </citation>
    <scope>NUCLEOTIDE SEQUENCE</scope>
    <source>
        <strain evidence="1">NCHU-NPUST-175</strain>
    </source>
</reference>
<accession>A0ACC4DHU8</accession>
<evidence type="ECO:0000313" key="1">
    <source>
        <dbReference type="EMBL" id="KAL3955879.1"/>
    </source>
</evidence>
<comment type="caution">
    <text evidence="1">The sequence shown here is derived from an EMBL/GenBank/DDBJ whole genome shotgun (WGS) entry which is preliminary data.</text>
</comment>
<organism evidence="1 2">
    <name type="scientific">Purpureocillium lilacinum</name>
    <name type="common">Paecilomyces lilacinus</name>
    <dbReference type="NCBI Taxonomy" id="33203"/>
    <lineage>
        <taxon>Eukaryota</taxon>
        <taxon>Fungi</taxon>
        <taxon>Dikarya</taxon>
        <taxon>Ascomycota</taxon>
        <taxon>Pezizomycotina</taxon>
        <taxon>Sordariomycetes</taxon>
        <taxon>Hypocreomycetidae</taxon>
        <taxon>Hypocreales</taxon>
        <taxon>Ophiocordycipitaceae</taxon>
        <taxon>Purpureocillium</taxon>
    </lineage>
</organism>
<dbReference type="Proteomes" id="UP001638806">
    <property type="component" value="Unassembled WGS sequence"/>
</dbReference>
<name>A0ACC4DHU8_PURLI</name>
<gene>
    <name evidence="1" type="ORF">ACCO45_009898</name>
</gene>
<dbReference type="EMBL" id="JBGNUJ010000009">
    <property type="protein sequence ID" value="KAL3955879.1"/>
    <property type="molecule type" value="Genomic_DNA"/>
</dbReference>
<sequence length="544" mass="60932">MMGSSSGLTYAQVAKKQHAALSTTKSACQSRHVQSTQPEMRHLAAANNRISVSSHAHSHESTASTTEVPSCSTHIASEGDTQSNRNAGARKRSNTDCDDDVNQFGRAARAERDAMPSRMQFAHNQEPRRLQMINTKPLGKQVGEEMTRTETKRAYATEPTKLELSETAMQFVDVWLQWKETQSNPVEQAMIAAQSVEPSPYDFRPRNGDEPLRTTRGTAQPEQSGSEGCNISEQDTGTIKSELLLRIDGSSSWAAPVKEEKKRLAGILDPRDKTESQKSLPRRSDVTSRNPGDSDGRKKIRREASGATTGASASMQQTSEVASNYWQGPIECGRRGHTVECRCQSISSTASKIHQDGFPSVSESTDLRQECHRSFNGGRFSSPITSPREDIRRCNSSAVSSHRPSSLPKEASRSPLTQARIKPWNHSTTPIFSTPFSSHQYCDNIISQHLKRQVEYYFSIENLCKDIYLRKRMDSQGFVDLHLVAAFKRVRDLTTDIHRVRAVCEASTEVEYIVRDDASERLRRRSNWQAFLLPLEDRDELRLS</sequence>
<keyword evidence="2" id="KW-1185">Reference proteome</keyword>
<proteinExistence type="predicted"/>
<evidence type="ECO:0000313" key="2">
    <source>
        <dbReference type="Proteomes" id="UP001638806"/>
    </source>
</evidence>
<protein>
    <submittedName>
        <fullName evidence="1">Uncharacterized protein</fullName>
    </submittedName>
</protein>